<feature type="compositionally biased region" description="Basic and acidic residues" evidence="1">
    <location>
        <begin position="164"/>
        <end position="190"/>
    </location>
</feature>
<comment type="caution">
    <text evidence="3">The sequence shown here is derived from an EMBL/GenBank/DDBJ whole genome shotgun (WGS) entry which is preliminary data.</text>
</comment>
<feature type="region of interest" description="Disordered" evidence="1">
    <location>
        <begin position="164"/>
        <end position="246"/>
    </location>
</feature>
<protein>
    <submittedName>
        <fullName evidence="3">Uncharacterized protein</fullName>
    </submittedName>
</protein>
<feature type="transmembrane region" description="Helical" evidence="2">
    <location>
        <begin position="124"/>
        <end position="145"/>
    </location>
</feature>
<keyword evidence="2" id="KW-0472">Membrane</keyword>
<dbReference type="Proteomes" id="UP001439008">
    <property type="component" value="Unassembled WGS sequence"/>
</dbReference>
<name>A0ABV2AE79_9EUKA</name>
<organism evidence="3 4">
    <name type="scientific">Bonamia ostreae</name>
    <dbReference type="NCBI Taxonomy" id="126728"/>
    <lineage>
        <taxon>Eukaryota</taxon>
        <taxon>Sar</taxon>
        <taxon>Rhizaria</taxon>
        <taxon>Endomyxa</taxon>
        <taxon>Ascetosporea</taxon>
        <taxon>Haplosporida</taxon>
        <taxon>Bonamia</taxon>
    </lineage>
</organism>
<reference evidence="3 4" key="1">
    <citation type="journal article" date="2024" name="BMC Biol.">
        <title>Comparative genomics of Ascetosporea gives new insight into the evolutionary basis for animal parasitism in Rhizaria.</title>
        <authorList>
            <person name="Hiltunen Thoren M."/>
            <person name="Onut-Brannstrom I."/>
            <person name="Alfjorden A."/>
            <person name="Peckova H."/>
            <person name="Swords F."/>
            <person name="Hooper C."/>
            <person name="Holzer A.S."/>
            <person name="Bass D."/>
            <person name="Burki F."/>
        </authorList>
    </citation>
    <scope>NUCLEOTIDE SEQUENCE [LARGE SCALE GENOMIC DNA]</scope>
    <source>
        <strain evidence="3">20-A016</strain>
    </source>
</reference>
<evidence type="ECO:0000313" key="3">
    <source>
        <dbReference type="EMBL" id="MES1918033.1"/>
    </source>
</evidence>
<feature type="compositionally biased region" description="Basic and acidic residues" evidence="1">
    <location>
        <begin position="231"/>
        <end position="246"/>
    </location>
</feature>
<evidence type="ECO:0000313" key="4">
    <source>
        <dbReference type="Proteomes" id="UP001439008"/>
    </source>
</evidence>
<feature type="transmembrane region" description="Helical" evidence="2">
    <location>
        <begin position="59"/>
        <end position="81"/>
    </location>
</feature>
<feature type="compositionally biased region" description="Basic and acidic residues" evidence="1">
    <location>
        <begin position="210"/>
        <end position="224"/>
    </location>
</feature>
<gene>
    <name evidence="3" type="ORF">MHBO_000062</name>
</gene>
<accession>A0ABV2AE79</accession>
<keyword evidence="2" id="KW-0812">Transmembrane</keyword>
<sequence length="246" mass="27860">MNKANFYFGLINVQIDYLTGLKQSNNYSVFEVFSTTCDLRECPGIDKNGFGYGMFGTPIVLMVLVLIFSLVAVVISGMMVGGIRMNAIVLNIVIILELVFAVLLELFYLFGIYVFVFGEFKKFYLGYCFYVALAIIVLAIFSMLTNTFGYKQIRKFERENEPSLDEIESKDKSDDGKKSHEKSDRSDDGKKSHKKNDRSGDGKKSHKKNDRSGDETKDLEKNDRSDDDTKDLEKNDRSDNGVESGK</sequence>
<evidence type="ECO:0000256" key="2">
    <source>
        <dbReference type="SAM" id="Phobius"/>
    </source>
</evidence>
<evidence type="ECO:0000256" key="1">
    <source>
        <dbReference type="SAM" id="MobiDB-lite"/>
    </source>
</evidence>
<keyword evidence="2" id="KW-1133">Transmembrane helix</keyword>
<keyword evidence="4" id="KW-1185">Reference proteome</keyword>
<proteinExistence type="predicted"/>
<feature type="transmembrane region" description="Helical" evidence="2">
    <location>
        <begin position="88"/>
        <end position="118"/>
    </location>
</feature>
<dbReference type="EMBL" id="JBDODL010000007">
    <property type="protein sequence ID" value="MES1918033.1"/>
    <property type="molecule type" value="Genomic_DNA"/>
</dbReference>